<sequence>MKLRIAVGLLVVLASAGCTAQSPSDPVPSAVIEPEVTVNPTPEAYTTAVEQQAGDCFAELGVTQPLSYVEGNTGMKMVGVVSAEGSTGPLSWDVGRLNAGGIIVEPRDEQTRSALESAGC</sequence>
<accession>A0A4Q9GZV4</accession>
<name>A0A4Q9GZV4_9MICO</name>
<dbReference type="RefSeq" id="WP_130982518.1">
    <property type="nucleotide sequence ID" value="NZ_SISG01000001.1"/>
</dbReference>
<evidence type="ECO:0000256" key="1">
    <source>
        <dbReference type="SAM" id="SignalP"/>
    </source>
</evidence>
<protein>
    <submittedName>
        <fullName evidence="2">Uncharacterized protein</fullName>
    </submittedName>
</protein>
<evidence type="ECO:0000313" key="2">
    <source>
        <dbReference type="EMBL" id="TBN58383.1"/>
    </source>
</evidence>
<keyword evidence="3" id="KW-1185">Reference proteome</keyword>
<proteinExistence type="predicted"/>
<comment type="caution">
    <text evidence="2">The sequence shown here is derived from an EMBL/GenBank/DDBJ whole genome shotgun (WGS) entry which is preliminary data.</text>
</comment>
<evidence type="ECO:0000313" key="3">
    <source>
        <dbReference type="Proteomes" id="UP000294194"/>
    </source>
</evidence>
<reference evidence="3" key="1">
    <citation type="submission" date="2019-02" db="EMBL/GenBank/DDBJ databases">
        <title>Glaciihabitans arcticus sp. nov., a psychrotolerant bacterium isolated from polar soil.</title>
        <authorList>
            <person name="Dahal R.H."/>
        </authorList>
    </citation>
    <scope>NUCLEOTIDE SEQUENCE [LARGE SCALE GENOMIC DNA]</scope>
    <source>
        <strain evidence="3">RP-3-7</strain>
    </source>
</reference>
<dbReference type="PROSITE" id="PS51257">
    <property type="entry name" value="PROKAR_LIPOPROTEIN"/>
    <property type="match status" value="1"/>
</dbReference>
<keyword evidence="1" id="KW-0732">Signal</keyword>
<dbReference type="Proteomes" id="UP000294194">
    <property type="component" value="Unassembled WGS sequence"/>
</dbReference>
<dbReference type="AlphaFoldDB" id="A0A4Q9GZV4"/>
<dbReference type="EMBL" id="SISG01000001">
    <property type="protein sequence ID" value="TBN58383.1"/>
    <property type="molecule type" value="Genomic_DNA"/>
</dbReference>
<organism evidence="2 3">
    <name type="scientific">Glaciihabitans arcticus</name>
    <dbReference type="NCBI Taxonomy" id="2668039"/>
    <lineage>
        <taxon>Bacteria</taxon>
        <taxon>Bacillati</taxon>
        <taxon>Actinomycetota</taxon>
        <taxon>Actinomycetes</taxon>
        <taxon>Micrococcales</taxon>
        <taxon>Microbacteriaceae</taxon>
        <taxon>Glaciihabitans</taxon>
    </lineage>
</organism>
<feature type="signal peptide" evidence="1">
    <location>
        <begin position="1"/>
        <end position="20"/>
    </location>
</feature>
<feature type="chain" id="PRO_5039700664" evidence="1">
    <location>
        <begin position="21"/>
        <end position="120"/>
    </location>
</feature>
<gene>
    <name evidence="2" type="ORF">EYE40_13825</name>
</gene>